<keyword evidence="5" id="KW-0862">Zinc</keyword>
<dbReference type="EMBL" id="HACG01044261">
    <property type="protein sequence ID" value="CEK91126.1"/>
    <property type="molecule type" value="Transcribed_RNA"/>
</dbReference>
<dbReference type="Gene3D" id="3.30.160.60">
    <property type="entry name" value="Classic Zinc Finger"/>
    <property type="match status" value="3"/>
</dbReference>
<dbReference type="PANTHER" id="PTHR16515:SF49">
    <property type="entry name" value="GASTRULA ZINC FINGER PROTEIN XLCGF49.1-LIKE-RELATED"/>
    <property type="match status" value="1"/>
</dbReference>
<keyword evidence="2" id="KW-0479">Metal-binding</keyword>
<evidence type="ECO:0000256" key="5">
    <source>
        <dbReference type="ARBA" id="ARBA00022833"/>
    </source>
</evidence>
<sequence>FKCDICDAGYTRSYRLKAHKRVHTEENSSVCAKAFTGNSELEVGVKIQSGERQCDEFGIGFSGSGSVQKHLIVHTEDKPYKCDVCDARFKTE</sequence>
<feature type="domain" description="C2H2-type" evidence="8">
    <location>
        <begin position="52"/>
        <end position="79"/>
    </location>
</feature>
<keyword evidence="6" id="KW-0539">Nucleus</keyword>
<dbReference type="InterPro" id="IPR013087">
    <property type="entry name" value="Znf_C2H2_type"/>
</dbReference>
<dbReference type="InterPro" id="IPR050331">
    <property type="entry name" value="Zinc_finger"/>
</dbReference>
<dbReference type="Pfam" id="PF13912">
    <property type="entry name" value="zf-C2H2_6"/>
    <property type="match status" value="1"/>
</dbReference>
<evidence type="ECO:0000256" key="1">
    <source>
        <dbReference type="ARBA" id="ARBA00004123"/>
    </source>
</evidence>
<feature type="domain" description="C2H2-type" evidence="8">
    <location>
        <begin position="1"/>
        <end position="28"/>
    </location>
</feature>
<feature type="non-terminal residue" evidence="9">
    <location>
        <position position="1"/>
    </location>
</feature>
<dbReference type="GO" id="GO:0008270">
    <property type="term" value="F:zinc ion binding"/>
    <property type="evidence" value="ECO:0007669"/>
    <property type="project" value="UniProtKB-KW"/>
</dbReference>
<evidence type="ECO:0000256" key="7">
    <source>
        <dbReference type="PROSITE-ProRule" id="PRU00042"/>
    </source>
</evidence>
<evidence type="ECO:0000313" key="9">
    <source>
        <dbReference type="EMBL" id="CEK91126.1"/>
    </source>
</evidence>
<protein>
    <recommendedName>
        <fullName evidence="8">C2H2-type domain-containing protein</fullName>
    </recommendedName>
</protein>
<gene>
    <name evidence="9" type="primary">ORF181140</name>
</gene>
<evidence type="ECO:0000256" key="3">
    <source>
        <dbReference type="ARBA" id="ARBA00022737"/>
    </source>
</evidence>
<dbReference type="GO" id="GO:0005634">
    <property type="term" value="C:nucleus"/>
    <property type="evidence" value="ECO:0007669"/>
    <property type="project" value="UniProtKB-SubCell"/>
</dbReference>
<dbReference type="Pfam" id="PF00096">
    <property type="entry name" value="zf-C2H2"/>
    <property type="match status" value="1"/>
</dbReference>
<dbReference type="SUPFAM" id="SSF57667">
    <property type="entry name" value="beta-beta-alpha zinc fingers"/>
    <property type="match status" value="2"/>
</dbReference>
<keyword evidence="3" id="KW-0677">Repeat</keyword>
<evidence type="ECO:0000256" key="6">
    <source>
        <dbReference type="ARBA" id="ARBA00023242"/>
    </source>
</evidence>
<dbReference type="PANTHER" id="PTHR16515">
    <property type="entry name" value="PR DOMAIN ZINC FINGER PROTEIN"/>
    <property type="match status" value="1"/>
</dbReference>
<keyword evidence="4 7" id="KW-0863">Zinc-finger</keyword>
<evidence type="ECO:0000256" key="2">
    <source>
        <dbReference type="ARBA" id="ARBA00022723"/>
    </source>
</evidence>
<evidence type="ECO:0000256" key="4">
    <source>
        <dbReference type="ARBA" id="ARBA00022771"/>
    </source>
</evidence>
<accession>A0A0B7BFN4</accession>
<proteinExistence type="predicted"/>
<dbReference type="PROSITE" id="PS00028">
    <property type="entry name" value="ZINC_FINGER_C2H2_1"/>
    <property type="match status" value="1"/>
</dbReference>
<feature type="non-terminal residue" evidence="9">
    <location>
        <position position="92"/>
    </location>
</feature>
<evidence type="ECO:0000259" key="8">
    <source>
        <dbReference type="PROSITE" id="PS50157"/>
    </source>
</evidence>
<organism evidence="9">
    <name type="scientific">Arion vulgaris</name>
    <dbReference type="NCBI Taxonomy" id="1028688"/>
    <lineage>
        <taxon>Eukaryota</taxon>
        <taxon>Metazoa</taxon>
        <taxon>Spiralia</taxon>
        <taxon>Lophotrochozoa</taxon>
        <taxon>Mollusca</taxon>
        <taxon>Gastropoda</taxon>
        <taxon>Heterobranchia</taxon>
        <taxon>Euthyneura</taxon>
        <taxon>Panpulmonata</taxon>
        <taxon>Eupulmonata</taxon>
        <taxon>Stylommatophora</taxon>
        <taxon>Helicina</taxon>
        <taxon>Arionoidea</taxon>
        <taxon>Arionidae</taxon>
        <taxon>Arion</taxon>
    </lineage>
</organism>
<comment type="subcellular location">
    <subcellularLocation>
        <location evidence="1">Nucleus</location>
    </subcellularLocation>
</comment>
<dbReference type="AlphaFoldDB" id="A0A0B7BFN4"/>
<name>A0A0B7BFN4_9EUPU</name>
<reference evidence="9" key="1">
    <citation type="submission" date="2014-12" db="EMBL/GenBank/DDBJ databases">
        <title>Insight into the proteome of Arion vulgaris.</title>
        <authorList>
            <person name="Aradska J."/>
            <person name="Bulat T."/>
            <person name="Smidak R."/>
            <person name="Sarate P."/>
            <person name="Gangsoo J."/>
            <person name="Sialana F."/>
            <person name="Bilban M."/>
            <person name="Lubec G."/>
        </authorList>
    </citation>
    <scope>NUCLEOTIDE SEQUENCE</scope>
    <source>
        <tissue evidence="9">Skin</tissue>
    </source>
</reference>
<dbReference type="PROSITE" id="PS50157">
    <property type="entry name" value="ZINC_FINGER_C2H2_2"/>
    <property type="match status" value="2"/>
</dbReference>
<dbReference type="SMART" id="SM00355">
    <property type="entry name" value="ZnF_C2H2"/>
    <property type="match status" value="2"/>
</dbReference>
<dbReference type="GO" id="GO:0010468">
    <property type="term" value="P:regulation of gene expression"/>
    <property type="evidence" value="ECO:0007669"/>
    <property type="project" value="TreeGrafter"/>
</dbReference>
<dbReference type="InterPro" id="IPR036236">
    <property type="entry name" value="Znf_C2H2_sf"/>
</dbReference>